<name>A0ABR1DAA0_NECAM</name>
<evidence type="ECO:0000256" key="1">
    <source>
        <dbReference type="ARBA" id="ARBA00022527"/>
    </source>
</evidence>
<dbReference type="InterPro" id="IPR000959">
    <property type="entry name" value="POLO_box_dom"/>
</dbReference>
<gene>
    <name evidence="14" type="primary">Necator_chrIV.g13569</name>
    <name evidence="14" type="ORF">RB195_000278</name>
</gene>
<dbReference type="CDD" id="cd13118">
    <property type="entry name" value="POLO_box_1"/>
    <property type="match status" value="1"/>
</dbReference>
<sequence>MEAVRVHRGSSRQNSKSSLETKESLNNCVVSIGKVQQTHDEQANSMDKIPLKEVPEKIFDKERAITYIRGKFLGKGGFARCYELTNSSTNEIFAGKIVSKTLLIKPYQREKMTQEVQIHRSLSHPHVVQLYSFFEDVDNVYITLELCARRSLMELHKRRRAVTEPEARYFTHQVCLAVDYLHDKKVIHRDLKLGNLFLNGELQVKIGDFGLATTVDNDGERKKTLCGTPNYIAPEVLDKKGHSFEVDVWAIGCILYTLLFGRPPFETKSLKETYSRIKLNQYRVPSNASQTAAHLIQNLLAADPAKRPTVKQVLAHDFFRSGFMPTRLPISCLTMAPKFNRHSEVGVTAQLDRHAVPAGVLSPKQLVKQDLMTGHVRALNAVPENKAVDGDRIDRGIALAKVPEDGYLSELYEQISSLLSARVPERQLRVEDEAPEAMPIFWISKWVDYSDKYGIGYQLCDNSVGVLFNDSSKLVLDEAGNELTYIEKNEKENYYGIDCYPDSLSKKVTLLKYFRTYMNEHLIKAGAHVVKKDGDDLARLPVLRYWFRTRSAIVLHLSNGTLQINFFEDHTKTIVCPLMGAITYIDEQRNFRVYKLSHLQTYGCTTALLSRLRYVKTMVERLMTSTSTRPGSISTVRTRSTSAPGSQTGRPQLRL</sequence>
<evidence type="ECO:0000256" key="6">
    <source>
        <dbReference type="ARBA" id="ARBA00022840"/>
    </source>
</evidence>
<dbReference type="InterPro" id="IPR008271">
    <property type="entry name" value="Ser/Thr_kinase_AS"/>
</dbReference>
<feature type="compositionally biased region" description="Basic residues" evidence="11">
    <location>
        <begin position="1"/>
        <end position="10"/>
    </location>
</feature>
<evidence type="ECO:0000256" key="2">
    <source>
        <dbReference type="ARBA" id="ARBA00022679"/>
    </source>
</evidence>
<dbReference type="PANTHER" id="PTHR24345:SF93">
    <property type="entry name" value="SERINE_THREONINE-PROTEIN KINASE PLK1"/>
    <property type="match status" value="1"/>
</dbReference>
<dbReference type="EC" id="2.7.11.21" evidence="10"/>
<feature type="domain" description="Protein kinase" evidence="12">
    <location>
        <begin position="67"/>
        <end position="319"/>
    </location>
</feature>
<evidence type="ECO:0000259" key="13">
    <source>
        <dbReference type="PROSITE" id="PS50078"/>
    </source>
</evidence>
<evidence type="ECO:0000313" key="14">
    <source>
        <dbReference type="EMBL" id="KAK6746933.1"/>
    </source>
</evidence>
<feature type="domain" description="POLO box" evidence="13">
    <location>
        <begin position="442"/>
        <end position="520"/>
    </location>
</feature>
<evidence type="ECO:0000256" key="7">
    <source>
        <dbReference type="ARBA" id="ARBA00047802"/>
    </source>
</evidence>
<dbReference type="Pfam" id="PF00659">
    <property type="entry name" value="POLO_box"/>
    <property type="match status" value="2"/>
</dbReference>
<evidence type="ECO:0000256" key="9">
    <source>
        <dbReference type="PROSITE-ProRule" id="PRU10141"/>
    </source>
</evidence>
<comment type="caution">
    <text evidence="14">The sequence shown here is derived from an EMBL/GenBank/DDBJ whole genome shotgun (WGS) entry which is preliminary data.</text>
</comment>
<dbReference type="PROSITE" id="PS00107">
    <property type="entry name" value="PROTEIN_KINASE_ATP"/>
    <property type="match status" value="1"/>
</dbReference>
<keyword evidence="5 10" id="KW-0418">Kinase</keyword>
<dbReference type="InterPro" id="IPR033695">
    <property type="entry name" value="POLO_box_2"/>
</dbReference>
<dbReference type="SMART" id="SM00220">
    <property type="entry name" value="S_TKc"/>
    <property type="match status" value="1"/>
</dbReference>
<keyword evidence="3" id="KW-0677">Repeat</keyword>
<dbReference type="Gene3D" id="3.30.1120.30">
    <property type="entry name" value="POLO box domain"/>
    <property type="match status" value="2"/>
</dbReference>
<feature type="region of interest" description="Disordered" evidence="11">
    <location>
        <begin position="625"/>
        <end position="655"/>
    </location>
</feature>
<evidence type="ECO:0000256" key="3">
    <source>
        <dbReference type="ARBA" id="ARBA00022737"/>
    </source>
</evidence>
<evidence type="ECO:0000256" key="8">
    <source>
        <dbReference type="ARBA" id="ARBA00048347"/>
    </source>
</evidence>
<evidence type="ECO:0000256" key="11">
    <source>
        <dbReference type="SAM" id="MobiDB-lite"/>
    </source>
</evidence>
<evidence type="ECO:0000256" key="10">
    <source>
        <dbReference type="RuleBase" id="RU361162"/>
    </source>
</evidence>
<keyword evidence="6 9" id="KW-0067">ATP-binding</keyword>
<dbReference type="InterPro" id="IPR017441">
    <property type="entry name" value="Protein_kinase_ATP_BS"/>
</dbReference>
<keyword evidence="15" id="KW-1185">Reference proteome</keyword>
<feature type="region of interest" description="Disordered" evidence="11">
    <location>
        <begin position="1"/>
        <end position="21"/>
    </location>
</feature>
<feature type="compositionally biased region" description="Polar residues" evidence="11">
    <location>
        <begin position="11"/>
        <end position="21"/>
    </location>
</feature>
<reference evidence="14 15" key="1">
    <citation type="submission" date="2023-08" db="EMBL/GenBank/DDBJ databases">
        <title>A Necator americanus chromosomal reference genome.</title>
        <authorList>
            <person name="Ilik V."/>
            <person name="Petrzelkova K.J."/>
            <person name="Pardy F."/>
            <person name="Fuh T."/>
            <person name="Niatou-Singa F.S."/>
            <person name="Gouil Q."/>
            <person name="Baker L."/>
            <person name="Ritchie M.E."/>
            <person name="Jex A.R."/>
            <person name="Gazzola D."/>
            <person name="Li H."/>
            <person name="Toshio Fujiwara R."/>
            <person name="Zhan B."/>
            <person name="Aroian R.V."/>
            <person name="Pafco B."/>
            <person name="Schwarz E.M."/>
        </authorList>
    </citation>
    <scope>NUCLEOTIDE SEQUENCE [LARGE SCALE GENOMIC DNA]</scope>
    <source>
        <strain evidence="14 15">Aroian</strain>
        <tissue evidence="14">Whole animal</tissue>
    </source>
</reference>
<dbReference type="SUPFAM" id="SSF56112">
    <property type="entry name" value="Protein kinase-like (PK-like)"/>
    <property type="match status" value="1"/>
</dbReference>
<comment type="catalytic activity">
    <reaction evidence="8">
        <text>L-seryl-[protein] + ATP = O-phospho-L-seryl-[protein] + ADP + H(+)</text>
        <dbReference type="Rhea" id="RHEA:17989"/>
        <dbReference type="Rhea" id="RHEA-COMP:9863"/>
        <dbReference type="Rhea" id="RHEA-COMP:11604"/>
        <dbReference type="ChEBI" id="CHEBI:15378"/>
        <dbReference type="ChEBI" id="CHEBI:29999"/>
        <dbReference type="ChEBI" id="CHEBI:30616"/>
        <dbReference type="ChEBI" id="CHEBI:83421"/>
        <dbReference type="ChEBI" id="CHEBI:456216"/>
        <dbReference type="EC" id="2.7.11.21"/>
    </reaction>
</comment>
<comment type="catalytic activity">
    <reaction evidence="7 10">
        <text>L-threonyl-[protein] + ATP = O-phospho-L-threonyl-[protein] + ADP + H(+)</text>
        <dbReference type="Rhea" id="RHEA:46608"/>
        <dbReference type="Rhea" id="RHEA-COMP:11060"/>
        <dbReference type="Rhea" id="RHEA-COMP:11605"/>
        <dbReference type="ChEBI" id="CHEBI:15378"/>
        <dbReference type="ChEBI" id="CHEBI:30013"/>
        <dbReference type="ChEBI" id="CHEBI:30616"/>
        <dbReference type="ChEBI" id="CHEBI:61977"/>
        <dbReference type="ChEBI" id="CHEBI:456216"/>
        <dbReference type="EC" id="2.7.11.21"/>
    </reaction>
</comment>
<feature type="domain" description="POLO box" evidence="13">
    <location>
        <begin position="542"/>
        <end position="624"/>
    </location>
</feature>
<accession>A0ABR1DAA0</accession>
<evidence type="ECO:0000259" key="12">
    <source>
        <dbReference type="PROSITE" id="PS50011"/>
    </source>
</evidence>
<dbReference type="InterPro" id="IPR033701">
    <property type="entry name" value="POLO_box_1"/>
</dbReference>
<dbReference type="InterPro" id="IPR000719">
    <property type="entry name" value="Prot_kinase_dom"/>
</dbReference>
<feature type="binding site" evidence="9">
    <location>
        <position position="96"/>
    </location>
    <ligand>
        <name>ATP</name>
        <dbReference type="ChEBI" id="CHEBI:30616"/>
    </ligand>
</feature>
<dbReference type="PROSITE" id="PS50011">
    <property type="entry name" value="PROTEIN_KINASE_DOM"/>
    <property type="match status" value="1"/>
</dbReference>
<dbReference type="PROSITE" id="PS50078">
    <property type="entry name" value="POLO_BOX"/>
    <property type="match status" value="2"/>
</dbReference>
<dbReference type="InterPro" id="IPR036947">
    <property type="entry name" value="POLO_box_dom_sf"/>
</dbReference>
<dbReference type="Proteomes" id="UP001303046">
    <property type="component" value="Unassembled WGS sequence"/>
</dbReference>
<dbReference type="CDD" id="cd14099">
    <property type="entry name" value="STKc_PLK"/>
    <property type="match status" value="1"/>
</dbReference>
<dbReference type="CDD" id="cd13117">
    <property type="entry name" value="POLO_box_2"/>
    <property type="match status" value="1"/>
</dbReference>
<dbReference type="PROSITE" id="PS00108">
    <property type="entry name" value="PROTEIN_KINASE_ST"/>
    <property type="match status" value="1"/>
</dbReference>
<dbReference type="Pfam" id="PF00069">
    <property type="entry name" value="Pkinase"/>
    <property type="match status" value="1"/>
</dbReference>
<evidence type="ECO:0000313" key="15">
    <source>
        <dbReference type="Proteomes" id="UP001303046"/>
    </source>
</evidence>
<evidence type="ECO:0000256" key="5">
    <source>
        <dbReference type="ARBA" id="ARBA00022777"/>
    </source>
</evidence>
<comment type="similarity">
    <text evidence="10">Belongs to the protein kinase superfamily. Ser/Thr protein kinase family. CDC5/Polo subfamily.</text>
</comment>
<dbReference type="Gene3D" id="3.30.200.20">
    <property type="entry name" value="Phosphorylase Kinase, domain 1"/>
    <property type="match status" value="1"/>
</dbReference>
<keyword evidence="2 10" id="KW-0808">Transferase</keyword>
<keyword evidence="4 9" id="KW-0547">Nucleotide-binding</keyword>
<proteinExistence type="inferred from homology"/>
<protein>
    <recommendedName>
        <fullName evidence="10">Serine/threonine-protein kinase PLK</fullName>
        <ecNumber evidence="10">2.7.11.21</ecNumber>
    </recommendedName>
    <alternativeName>
        <fullName evidence="10">Polo-like kinase</fullName>
    </alternativeName>
</protein>
<evidence type="ECO:0000256" key="4">
    <source>
        <dbReference type="ARBA" id="ARBA00022741"/>
    </source>
</evidence>
<dbReference type="PANTHER" id="PTHR24345">
    <property type="entry name" value="SERINE/THREONINE-PROTEIN KINASE PLK"/>
    <property type="match status" value="1"/>
</dbReference>
<organism evidence="14 15">
    <name type="scientific">Necator americanus</name>
    <name type="common">Human hookworm</name>
    <dbReference type="NCBI Taxonomy" id="51031"/>
    <lineage>
        <taxon>Eukaryota</taxon>
        <taxon>Metazoa</taxon>
        <taxon>Ecdysozoa</taxon>
        <taxon>Nematoda</taxon>
        <taxon>Chromadorea</taxon>
        <taxon>Rhabditida</taxon>
        <taxon>Rhabditina</taxon>
        <taxon>Rhabditomorpha</taxon>
        <taxon>Strongyloidea</taxon>
        <taxon>Ancylostomatidae</taxon>
        <taxon>Bunostominae</taxon>
        <taxon>Necator</taxon>
    </lineage>
</organism>
<dbReference type="EMBL" id="JAVFWL010000004">
    <property type="protein sequence ID" value="KAK6746933.1"/>
    <property type="molecule type" value="Genomic_DNA"/>
</dbReference>
<dbReference type="SUPFAM" id="SSF82615">
    <property type="entry name" value="Polo-box domain"/>
    <property type="match status" value="2"/>
</dbReference>
<dbReference type="InterPro" id="IPR011009">
    <property type="entry name" value="Kinase-like_dom_sf"/>
</dbReference>
<keyword evidence="1 10" id="KW-0723">Serine/threonine-protein kinase</keyword>
<dbReference type="Gene3D" id="1.10.510.10">
    <property type="entry name" value="Transferase(Phosphotransferase) domain 1"/>
    <property type="match status" value="1"/>
</dbReference>